<keyword evidence="1" id="KW-1133">Transmembrane helix</keyword>
<sequence length="79" mass="9519">MRKYITYMFNRQLNHFSYPKSKRLVIILNEIPLKRMRYDVVAKGYCCIICFHAESITLQRSAMIFDFIFGIIVTYLAWD</sequence>
<keyword evidence="1" id="KW-0812">Transmembrane</keyword>
<keyword evidence="1" id="KW-0472">Membrane</keyword>
<evidence type="ECO:0000313" key="3">
    <source>
        <dbReference type="Proteomes" id="UP000032304"/>
    </source>
</evidence>
<gene>
    <name evidence="2" type="ORF">B456_006G131000</name>
</gene>
<protein>
    <submittedName>
        <fullName evidence="2">Uncharacterized protein</fullName>
    </submittedName>
</protein>
<dbReference type="Proteomes" id="UP000032304">
    <property type="component" value="Chromosome 6"/>
</dbReference>
<keyword evidence="3" id="KW-1185">Reference proteome</keyword>
<feature type="transmembrane region" description="Helical" evidence="1">
    <location>
        <begin position="61"/>
        <end position="78"/>
    </location>
</feature>
<evidence type="ECO:0000313" key="2">
    <source>
        <dbReference type="EMBL" id="KJB35862.1"/>
    </source>
</evidence>
<name>A0A0D2NRT6_GOSRA</name>
<proteinExistence type="predicted"/>
<accession>A0A0D2NRT6</accession>
<dbReference type="AlphaFoldDB" id="A0A0D2NRT6"/>
<reference evidence="2 3" key="1">
    <citation type="journal article" date="2012" name="Nature">
        <title>Repeated polyploidization of Gossypium genomes and the evolution of spinnable cotton fibres.</title>
        <authorList>
            <person name="Paterson A.H."/>
            <person name="Wendel J.F."/>
            <person name="Gundlach H."/>
            <person name="Guo H."/>
            <person name="Jenkins J."/>
            <person name="Jin D."/>
            <person name="Llewellyn D."/>
            <person name="Showmaker K.C."/>
            <person name="Shu S."/>
            <person name="Udall J."/>
            <person name="Yoo M.J."/>
            <person name="Byers R."/>
            <person name="Chen W."/>
            <person name="Doron-Faigenboim A."/>
            <person name="Duke M.V."/>
            <person name="Gong L."/>
            <person name="Grimwood J."/>
            <person name="Grover C."/>
            <person name="Grupp K."/>
            <person name="Hu G."/>
            <person name="Lee T.H."/>
            <person name="Li J."/>
            <person name="Lin L."/>
            <person name="Liu T."/>
            <person name="Marler B.S."/>
            <person name="Page J.T."/>
            <person name="Roberts A.W."/>
            <person name="Romanel E."/>
            <person name="Sanders W.S."/>
            <person name="Szadkowski E."/>
            <person name="Tan X."/>
            <person name="Tang H."/>
            <person name="Xu C."/>
            <person name="Wang J."/>
            <person name="Wang Z."/>
            <person name="Zhang D."/>
            <person name="Zhang L."/>
            <person name="Ashrafi H."/>
            <person name="Bedon F."/>
            <person name="Bowers J.E."/>
            <person name="Brubaker C.L."/>
            <person name="Chee P.W."/>
            <person name="Das S."/>
            <person name="Gingle A.R."/>
            <person name="Haigler C.H."/>
            <person name="Harker D."/>
            <person name="Hoffmann L.V."/>
            <person name="Hovav R."/>
            <person name="Jones D.C."/>
            <person name="Lemke C."/>
            <person name="Mansoor S."/>
            <person name="ur Rahman M."/>
            <person name="Rainville L.N."/>
            <person name="Rambani A."/>
            <person name="Reddy U.K."/>
            <person name="Rong J.K."/>
            <person name="Saranga Y."/>
            <person name="Scheffler B.E."/>
            <person name="Scheffler J.A."/>
            <person name="Stelly D.M."/>
            <person name="Triplett B.A."/>
            <person name="Van Deynze A."/>
            <person name="Vaslin M.F."/>
            <person name="Waghmare V.N."/>
            <person name="Walford S.A."/>
            <person name="Wright R.J."/>
            <person name="Zaki E.A."/>
            <person name="Zhang T."/>
            <person name="Dennis E.S."/>
            <person name="Mayer K.F."/>
            <person name="Peterson D.G."/>
            <person name="Rokhsar D.S."/>
            <person name="Wang X."/>
            <person name="Schmutz J."/>
        </authorList>
    </citation>
    <scope>NUCLEOTIDE SEQUENCE [LARGE SCALE GENOMIC DNA]</scope>
</reference>
<dbReference type="Gramene" id="KJB35862">
    <property type="protein sequence ID" value="KJB35862"/>
    <property type="gene ID" value="B456_006G131000"/>
</dbReference>
<organism evidence="2 3">
    <name type="scientific">Gossypium raimondii</name>
    <name type="common">Peruvian cotton</name>
    <name type="synonym">Gossypium klotzschianum subsp. raimondii</name>
    <dbReference type="NCBI Taxonomy" id="29730"/>
    <lineage>
        <taxon>Eukaryota</taxon>
        <taxon>Viridiplantae</taxon>
        <taxon>Streptophyta</taxon>
        <taxon>Embryophyta</taxon>
        <taxon>Tracheophyta</taxon>
        <taxon>Spermatophyta</taxon>
        <taxon>Magnoliopsida</taxon>
        <taxon>eudicotyledons</taxon>
        <taxon>Gunneridae</taxon>
        <taxon>Pentapetalae</taxon>
        <taxon>rosids</taxon>
        <taxon>malvids</taxon>
        <taxon>Malvales</taxon>
        <taxon>Malvaceae</taxon>
        <taxon>Malvoideae</taxon>
        <taxon>Gossypium</taxon>
    </lineage>
</organism>
<evidence type="ECO:0000256" key="1">
    <source>
        <dbReference type="SAM" id="Phobius"/>
    </source>
</evidence>
<dbReference type="EMBL" id="CM001745">
    <property type="protein sequence ID" value="KJB35862.1"/>
    <property type="molecule type" value="Genomic_DNA"/>
</dbReference>